<dbReference type="AlphaFoldDB" id="A0A9D1WDH7"/>
<evidence type="ECO:0000256" key="2">
    <source>
        <dbReference type="ARBA" id="ARBA00022679"/>
    </source>
</evidence>
<accession>A0A9D1WDH7</accession>
<evidence type="ECO:0000313" key="6">
    <source>
        <dbReference type="EMBL" id="HIX56847.1"/>
    </source>
</evidence>
<keyword evidence="2 6" id="KW-0808">Transferase</keyword>
<dbReference type="PROSITE" id="PS51186">
    <property type="entry name" value="GNAT"/>
    <property type="match status" value="1"/>
</dbReference>
<dbReference type="EMBL" id="DXEV01000098">
    <property type="protein sequence ID" value="HIX56847.1"/>
    <property type="molecule type" value="Genomic_DNA"/>
</dbReference>
<dbReference type="InterPro" id="IPR010167">
    <property type="entry name" value="NH2A_AcTrfase"/>
</dbReference>
<reference evidence="6" key="2">
    <citation type="submission" date="2021-04" db="EMBL/GenBank/DDBJ databases">
        <authorList>
            <person name="Gilroy R."/>
        </authorList>
    </citation>
    <scope>NUCLEOTIDE SEQUENCE</scope>
    <source>
        <strain evidence="6">USASDec5-558</strain>
    </source>
</reference>
<dbReference type="PANTHER" id="PTHR30602:SF12">
    <property type="entry name" value="AMINO-ACID ACETYLTRANSFERASE NAGS1, CHLOROPLASTIC-RELATED"/>
    <property type="match status" value="1"/>
</dbReference>
<keyword evidence="3 6" id="KW-0012">Acyltransferase</keyword>
<reference evidence="6" key="1">
    <citation type="journal article" date="2021" name="PeerJ">
        <title>Extensive microbial diversity within the chicken gut microbiome revealed by metagenomics and culture.</title>
        <authorList>
            <person name="Gilroy R."/>
            <person name="Ravi A."/>
            <person name="Getino M."/>
            <person name="Pursley I."/>
            <person name="Horton D.L."/>
            <person name="Alikhan N.F."/>
            <person name="Baker D."/>
            <person name="Gharbi K."/>
            <person name="Hall N."/>
            <person name="Watson M."/>
            <person name="Adriaenssens E.M."/>
            <person name="Foster-Nyarko E."/>
            <person name="Jarju S."/>
            <person name="Secka A."/>
            <person name="Antonio M."/>
            <person name="Oren A."/>
            <person name="Chaudhuri R.R."/>
            <person name="La Ragione R."/>
            <person name="Hildebrand F."/>
            <person name="Pallen M.J."/>
        </authorList>
    </citation>
    <scope>NUCLEOTIDE SEQUENCE</scope>
    <source>
        <strain evidence="6">USASDec5-558</strain>
    </source>
</reference>
<sequence>MTTQDPSAEHKHGAIPFVNLDDFHGSTVEDVYQQALLLNKKNQLDSTELNKVAKALNEALELISERSKDSFTIRQARLSDIDSLYNMVNYWAQQGENLPRAREDIVRNIQTFAVCVREGEVLGCACLYVYDSGLAEIRSLGVHPLVQRQGQGRAIVEFLLHKAVLFEIKKVFVLTRNPQFFSKVGFSLTTIDALPEKIRKDCEHCPKRAHCDEVAYEINFSYGDQK</sequence>
<dbReference type="InterPro" id="IPR016181">
    <property type="entry name" value="Acyl_CoA_acyltransferase"/>
</dbReference>
<dbReference type="GO" id="GO:0006526">
    <property type="term" value="P:L-arginine biosynthetic process"/>
    <property type="evidence" value="ECO:0007669"/>
    <property type="project" value="InterPro"/>
</dbReference>
<organism evidence="6 7">
    <name type="scientific">Candidatus Anaerobiospirillum pullistercoris</name>
    <dbReference type="NCBI Taxonomy" id="2838452"/>
    <lineage>
        <taxon>Bacteria</taxon>
        <taxon>Pseudomonadati</taxon>
        <taxon>Pseudomonadota</taxon>
        <taxon>Gammaproteobacteria</taxon>
        <taxon>Aeromonadales</taxon>
        <taxon>Succinivibrionaceae</taxon>
        <taxon>Anaerobiospirillum</taxon>
    </lineage>
</organism>
<dbReference type="Proteomes" id="UP000886829">
    <property type="component" value="Unassembled WGS sequence"/>
</dbReference>
<dbReference type="CDD" id="cd04301">
    <property type="entry name" value="NAT_SF"/>
    <property type="match status" value="1"/>
</dbReference>
<name>A0A9D1WDH7_9GAMM</name>
<protein>
    <recommendedName>
        <fullName evidence="1">Amino-acid acetyltransferase</fullName>
    </recommendedName>
    <alternativeName>
        <fullName evidence="4">N-acetylglutamate synthase</fullName>
    </alternativeName>
</protein>
<dbReference type="InterPro" id="IPR000182">
    <property type="entry name" value="GNAT_dom"/>
</dbReference>
<proteinExistence type="predicted"/>
<gene>
    <name evidence="6" type="ORF">H9850_05180</name>
</gene>
<evidence type="ECO:0000256" key="1">
    <source>
        <dbReference type="ARBA" id="ARBA00015231"/>
    </source>
</evidence>
<feature type="domain" description="N-acetyltransferase" evidence="5">
    <location>
        <begin position="71"/>
        <end position="203"/>
    </location>
</feature>
<dbReference type="SUPFAM" id="SSF55729">
    <property type="entry name" value="Acyl-CoA N-acyltransferases (Nat)"/>
    <property type="match status" value="1"/>
</dbReference>
<dbReference type="GO" id="GO:0005737">
    <property type="term" value="C:cytoplasm"/>
    <property type="evidence" value="ECO:0007669"/>
    <property type="project" value="InterPro"/>
</dbReference>
<dbReference type="Pfam" id="PF00583">
    <property type="entry name" value="Acetyltransf_1"/>
    <property type="match status" value="1"/>
</dbReference>
<evidence type="ECO:0000256" key="3">
    <source>
        <dbReference type="ARBA" id="ARBA00023315"/>
    </source>
</evidence>
<evidence type="ECO:0000259" key="5">
    <source>
        <dbReference type="PROSITE" id="PS51186"/>
    </source>
</evidence>
<evidence type="ECO:0000256" key="4">
    <source>
        <dbReference type="ARBA" id="ARBA00033251"/>
    </source>
</evidence>
<evidence type="ECO:0000313" key="7">
    <source>
        <dbReference type="Proteomes" id="UP000886829"/>
    </source>
</evidence>
<dbReference type="PANTHER" id="PTHR30602">
    <property type="entry name" value="AMINO-ACID ACETYLTRANSFERASE"/>
    <property type="match status" value="1"/>
</dbReference>
<dbReference type="Gene3D" id="3.40.630.30">
    <property type="match status" value="1"/>
</dbReference>
<dbReference type="GO" id="GO:0004042">
    <property type="term" value="F:L-glutamate N-acetyltransferase activity"/>
    <property type="evidence" value="ECO:0007669"/>
    <property type="project" value="InterPro"/>
</dbReference>
<comment type="caution">
    <text evidence="6">The sequence shown here is derived from an EMBL/GenBank/DDBJ whole genome shotgun (WGS) entry which is preliminary data.</text>
</comment>